<dbReference type="EMBL" id="JACEGA010000001">
    <property type="protein sequence ID" value="MBB2181348.1"/>
    <property type="molecule type" value="Genomic_DNA"/>
</dbReference>
<dbReference type="AlphaFoldDB" id="A0A839JVV1"/>
<dbReference type="InterPro" id="IPR036779">
    <property type="entry name" value="LysM_dom_sf"/>
</dbReference>
<evidence type="ECO:0000313" key="2">
    <source>
        <dbReference type="EMBL" id="MBB2181348.1"/>
    </source>
</evidence>
<dbReference type="PANTHER" id="PTHR33734:SF22">
    <property type="entry name" value="MEMBRANE-BOUND LYTIC MUREIN TRANSGLYCOSYLASE D"/>
    <property type="match status" value="1"/>
</dbReference>
<gene>
    <name evidence="2" type="ORF">H0486_00365</name>
</gene>
<sequence length="522" mass="59054">MELIKKNIHMNKLKCKSTLQLTLDDDFNVPDIKPDINQIITEQGEVKISEIKAMNGKLLVKGALIFNILYLCDGDQQPIHNISGEIPFDEVINMDVTCSDDDPILKWDLEDLTTGLINSRKLSAKAIIRLYVTVEELYDEETAIMVEGPEDVQYINKQIEVTDIAINKIDTYRIKDEMVLPSNKGNISSLLFQDIGLSNVEIRLLEDKFTIKGELPVFLLYTSANEENPIEYYESDIPFNATIDCNGCTEDMIEDITISIISKNIEVKPDSDGEERVLELEVILELNIKVYEMEEPEILCDVYNPSKEIVPIMRNAIYENLVIKNNSKYRIADRIKVGVNQPNILQICHASGKINVDEIIPNGTELQVEGVIDVNILYISEDDTKPLNSLRGVIPFAQTIELKGMKNGSNYDVKPSIDQLSVMMLDSEEIEVKSTINLNTIVFDIISEPIITDIEVADLDLEKLQAMPGIIGYVVKRDDTLWNIAKKYYTTVDTIMNINGLENDRIKEGDKLIIMKKVDAVI</sequence>
<name>A0A839JVV1_9FIRM</name>
<protein>
    <submittedName>
        <fullName evidence="2">DUF3794 domain-containing protein</fullName>
    </submittedName>
</protein>
<dbReference type="SMART" id="SM00257">
    <property type="entry name" value="LysM"/>
    <property type="match status" value="1"/>
</dbReference>
<evidence type="ECO:0000259" key="1">
    <source>
        <dbReference type="PROSITE" id="PS51782"/>
    </source>
</evidence>
<dbReference type="InterPro" id="IPR024300">
    <property type="entry name" value="SipL_SPOCS_dom"/>
</dbReference>
<dbReference type="InterPro" id="IPR018392">
    <property type="entry name" value="LysM"/>
</dbReference>
<dbReference type="GO" id="GO:0008932">
    <property type="term" value="F:lytic endotransglycosylase activity"/>
    <property type="evidence" value="ECO:0007669"/>
    <property type="project" value="TreeGrafter"/>
</dbReference>
<dbReference type="Pfam" id="PF12673">
    <property type="entry name" value="SipL"/>
    <property type="match status" value="3"/>
</dbReference>
<organism evidence="2 3">
    <name type="scientific">Variimorphobacter saccharofermentans</name>
    <dbReference type="NCBI Taxonomy" id="2755051"/>
    <lineage>
        <taxon>Bacteria</taxon>
        <taxon>Bacillati</taxon>
        <taxon>Bacillota</taxon>
        <taxon>Clostridia</taxon>
        <taxon>Lachnospirales</taxon>
        <taxon>Lachnospiraceae</taxon>
        <taxon>Variimorphobacter</taxon>
    </lineage>
</organism>
<dbReference type="Gene3D" id="3.10.350.10">
    <property type="entry name" value="LysM domain"/>
    <property type="match status" value="1"/>
</dbReference>
<dbReference type="Proteomes" id="UP000574276">
    <property type="component" value="Unassembled WGS sequence"/>
</dbReference>
<feature type="domain" description="LysM" evidence="1">
    <location>
        <begin position="471"/>
        <end position="514"/>
    </location>
</feature>
<proteinExistence type="predicted"/>
<keyword evidence="3" id="KW-1185">Reference proteome</keyword>
<dbReference type="SUPFAM" id="SSF54106">
    <property type="entry name" value="LysM domain"/>
    <property type="match status" value="1"/>
</dbReference>
<accession>A0A839JVV1</accession>
<reference evidence="2 3" key="1">
    <citation type="submission" date="2020-07" db="EMBL/GenBank/DDBJ databases">
        <title>Characterization and genome sequencing of isolate MD1, a novel member within the family Lachnospiraceae.</title>
        <authorList>
            <person name="Rettenmaier R."/>
            <person name="Di Bello L."/>
            <person name="Zinser C."/>
            <person name="Scheitz K."/>
            <person name="Liebl W."/>
            <person name="Zverlov V."/>
        </authorList>
    </citation>
    <scope>NUCLEOTIDE SEQUENCE [LARGE SCALE GENOMIC DNA]</scope>
    <source>
        <strain evidence="2 3">MD1</strain>
    </source>
</reference>
<evidence type="ECO:0000313" key="3">
    <source>
        <dbReference type="Proteomes" id="UP000574276"/>
    </source>
</evidence>
<dbReference type="PROSITE" id="PS51782">
    <property type="entry name" value="LYSM"/>
    <property type="match status" value="1"/>
</dbReference>
<dbReference type="Pfam" id="PF01476">
    <property type="entry name" value="LysM"/>
    <property type="match status" value="1"/>
</dbReference>
<comment type="caution">
    <text evidence="2">The sequence shown here is derived from an EMBL/GenBank/DDBJ whole genome shotgun (WGS) entry which is preliminary data.</text>
</comment>
<dbReference type="RefSeq" id="WP_228351127.1">
    <property type="nucleotide sequence ID" value="NZ_JACEGA010000001.1"/>
</dbReference>
<dbReference type="CDD" id="cd00118">
    <property type="entry name" value="LysM"/>
    <property type="match status" value="1"/>
</dbReference>
<dbReference type="PANTHER" id="PTHR33734">
    <property type="entry name" value="LYSM DOMAIN-CONTAINING GPI-ANCHORED PROTEIN 2"/>
    <property type="match status" value="1"/>
</dbReference>